<dbReference type="AlphaFoldDB" id="A7EHU1"/>
<accession>A7EHU1</accession>
<organism evidence="1 2">
    <name type="scientific">Sclerotinia sclerotiorum (strain ATCC 18683 / 1980 / Ss-1)</name>
    <name type="common">White mold</name>
    <name type="synonym">Whetzelinia sclerotiorum</name>
    <dbReference type="NCBI Taxonomy" id="665079"/>
    <lineage>
        <taxon>Eukaryota</taxon>
        <taxon>Fungi</taxon>
        <taxon>Dikarya</taxon>
        <taxon>Ascomycota</taxon>
        <taxon>Pezizomycotina</taxon>
        <taxon>Leotiomycetes</taxon>
        <taxon>Helotiales</taxon>
        <taxon>Sclerotiniaceae</taxon>
        <taxon>Sclerotinia</taxon>
    </lineage>
</organism>
<name>A7EHU1_SCLS1</name>
<reference evidence="2" key="1">
    <citation type="journal article" date="2011" name="PLoS Genet.">
        <title>Genomic analysis of the necrotrophic fungal pathogens Sclerotinia sclerotiorum and Botrytis cinerea.</title>
        <authorList>
            <person name="Amselem J."/>
            <person name="Cuomo C.A."/>
            <person name="van Kan J.A."/>
            <person name="Viaud M."/>
            <person name="Benito E.P."/>
            <person name="Couloux A."/>
            <person name="Coutinho P.M."/>
            <person name="de Vries R.P."/>
            <person name="Dyer P.S."/>
            <person name="Fillinger S."/>
            <person name="Fournier E."/>
            <person name="Gout L."/>
            <person name="Hahn M."/>
            <person name="Kohn L."/>
            <person name="Lapalu N."/>
            <person name="Plummer K.M."/>
            <person name="Pradier J.M."/>
            <person name="Quevillon E."/>
            <person name="Sharon A."/>
            <person name="Simon A."/>
            <person name="ten Have A."/>
            <person name="Tudzynski B."/>
            <person name="Tudzynski P."/>
            <person name="Wincker P."/>
            <person name="Andrew M."/>
            <person name="Anthouard V."/>
            <person name="Beever R.E."/>
            <person name="Beffa R."/>
            <person name="Benoit I."/>
            <person name="Bouzid O."/>
            <person name="Brault B."/>
            <person name="Chen Z."/>
            <person name="Choquer M."/>
            <person name="Collemare J."/>
            <person name="Cotton P."/>
            <person name="Danchin E.G."/>
            <person name="Da Silva C."/>
            <person name="Gautier A."/>
            <person name="Giraud C."/>
            <person name="Giraud T."/>
            <person name="Gonzalez C."/>
            <person name="Grossetete S."/>
            <person name="Guldener U."/>
            <person name="Henrissat B."/>
            <person name="Howlett B.J."/>
            <person name="Kodira C."/>
            <person name="Kretschmer M."/>
            <person name="Lappartient A."/>
            <person name="Leroch M."/>
            <person name="Levis C."/>
            <person name="Mauceli E."/>
            <person name="Neuveglise C."/>
            <person name="Oeser B."/>
            <person name="Pearson M."/>
            <person name="Poulain J."/>
            <person name="Poussereau N."/>
            <person name="Quesneville H."/>
            <person name="Rascle C."/>
            <person name="Schumacher J."/>
            <person name="Segurens B."/>
            <person name="Sexton A."/>
            <person name="Silva E."/>
            <person name="Sirven C."/>
            <person name="Soanes D.M."/>
            <person name="Talbot N.J."/>
            <person name="Templeton M."/>
            <person name="Yandava C."/>
            <person name="Yarden O."/>
            <person name="Zeng Q."/>
            <person name="Rollins J.A."/>
            <person name="Lebrun M.H."/>
            <person name="Dickman M."/>
        </authorList>
    </citation>
    <scope>NUCLEOTIDE SEQUENCE [LARGE SCALE GENOMIC DNA]</scope>
    <source>
        <strain evidence="2">ATCC 18683 / 1980 / Ss-1</strain>
    </source>
</reference>
<protein>
    <recommendedName>
        <fullName evidence="3">Metallo-beta-lactamase domain-containing protein</fullName>
    </recommendedName>
</protein>
<keyword evidence="2" id="KW-1185">Reference proteome</keyword>
<dbReference type="HOGENOM" id="CLU_3191595_0_0_1"/>
<gene>
    <name evidence="1" type="ORF">SS1G_04883</name>
</gene>
<evidence type="ECO:0008006" key="3">
    <source>
        <dbReference type="Google" id="ProtNLM"/>
    </source>
</evidence>
<proteinExistence type="predicted"/>
<sequence>MVDNKTLTCIYITHGCGDHFFGIPVLQRRSSGVMAVATEQTIAQVA</sequence>
<dbReference type="EMBL" id="CH476626">
    <property type="protein sequence ID" value="EDO02407.1"/>
    <property type="molecule type" value="Genomic_DNA"/>
</dbReference>
<dbReference type="InParanoid" id="A7EHU1"/>
<evidence type="ECO:0000313" key="2">
    <source>
        <dbReference type="Proteomes" id="UP000001312"/>
    </source>
</evidence>
<dbReference type="SUPFAM" id="SSF56281">
    <property type="entry name" value="Metallo-hydrolase/oxidoreductase"/>
    <property type="match status" value="1"/>
</dbReference>
<dbReference type="KEGG" id="ssl:SS1G_04883"/>
<dbReference type="GeneID" id="5489876"/>
<evidence type="ECO:0000313" key="1">
    <source>
        <dbReference type="EMBL" id="EDO02407.1"/>
    </source>
</evidence>
<dbReference type="InterPro" id="IPR036866">
    <property type="entry name" value="RibonucZ/Hydroxyglut_hydro"/>
</dbReference>
<dbReference type="Proteomes" id="UP000001312">
    <property type="component" value="Unassembled WGS sequence"/>
</dbReference>
<dbReference type="RefSeq" id="XP_001593456.1">
    <property type="nucleotide sequence ID" value="XM_001593406.1"/>
</dbReference>